<gene>
    <name evidence="2" type="ORF">GNI_160660</name>
</gene>
<dbReference type="GeneID" id="22915565"/>
<keyword evidence="1 2" id="KW-0812">Transmembrane</keyword>
<protein>
    <submittedName>
        <fullName evidence="2">Transmembrane protein</fullName>
    </submittedName>
</protein>
<comment type="caution">
    <text evidence="2">The sequence shown here is derived from an EMBL/GenBank/DDBJ whole genome shotgun (WGS) entry which is preliminary data.</text>
</comment>
<keyword evidence="1" id="KW-1133">Transmembrane helix</keyword>
<dbReference type="Proteomes" id="UP000019763">
    <property type="component" value="Unassembled WGS sequence"/>
</dbReference>
<name>A0A023AYL4_GRENI</name>
<dbReference type="RefSeq" id="XP_011133026.1">
    <property type="nucleotide sequence ID" value="XM_011134724.1"/>
</dbReference>
<keyword evidence="1" id="KW-0472">Membrane</keyword>
<evidence type="ECO:0000313" key="2">
    <source>
        <dbReference type="EMBL" id="EZG43739.1"/>
    </source>
</evidence>
<sequence>MKAAVAVNASKIGELLAALLTEKLIQPDLDENTRARFVMIGVEGEDYTLALVLAPEADIERLDAQVWDGDPSDDVSLVNDGSGRFDFCKDSMRLRVFKNPVAPAPYTHSVVCNQLKDFLKTMEPTADQEQTAEQTVDDGESCRVLMQPTLQHVFSQQTTHIWLDVFGRTEGELVPQDTGDDKLYIIASIKPALGWLFSLLRDLPIDWMGAVHRSSIDYDPLSIENPPDWLVAMQRSVVDIDQLSTQDGCVPWITDSDSDSQYTVWRHPAAGTRTFWTTVIVSLGVVVLWVPLYHYGIDSTFASLRRLTGQPSSSSSSSSSS</sequence>
<accession>A0A023AYL4</accession>
<organism evidence="2 3">
    <name type="scientific">Gregarina niphandrodes</name>
    <name type="common">Septate eugregarine</name>
    <dbReference type="NCBI Taxonomy" id="110365"/>
    <lineage>
        <taxon>Eukaryota</taxon>
        <taxon>Sar</taxon>
        <taxon>Alveolata</taxon>
        <taxon>Apicomplexa</taxon>
        <taxon>Conoidasida</taxon>
        <taxon>Gregarinasina</taxon>
        <taxon>Eugregarinorida</taxon>
        <taxon>Gregarinidae</taxon>
        <taxon>Gregarina</taxon>
    </lineage>
</organism>
<reference evidence="2" key="1">
    <citation type="submission" date="2013-12" db="EMBL/GenBank/DDBJ databases">
        <authorList>
            <person name="Omoto C.K."/>
            <person name="Sibley D."/>
            <person name="Venepally P."/>
            <person name="Hadjithomas M."/>
            <person name="Karamycheva S."/>
            <person name="Brunk B."/>
            <person name="Roos D."/>
            <person name="Caler E."/>
            <person name="Lorenzi H."/>
        </authorList>
    </citation>
    <scope>NUCLEOTIDE SEQUENCE</scope>
</reference>
<evidence type="ECO:0000313" key="3">
    <source>
        <dbReference type="Proteomes" id="UP000019763"/>
    </source>
</evidence>
<dbReference type="AlphaFoldDB" id="A0A023AYL4"/>
<feature type="transmembrane region" description="Helical" evidence="1">
    <location>
        <begin position="275"/>
        <end position="296"/>
    </location>
</feature>
<proteinExistence type="predicted"/>
<keyword evidence="3" id="KW-1185">Reference proteome</keyword>
<dbReference type="EMBL" id="AFNH02001198">
    <property type="protein sequence ID" value="EZG43739.1"/>
    <property type="molecule type" value="Genomic_DNA"/>
</dbReference>
<evidence type="ECO:0000256" key="1">
    <source>
        <dbReference type="SAM" id="Phobius"/>
    </source>
</evidence>
<dbReference type="VEuPathDB" id="CryptoDB:GNI_160660"/>